<dbReference type="InterPro" id="IPR036425">
    <property type="entry name" value="MoaB/Mog-like_dom_sf"/>
</dbReference>
<organism evidence="6 7">
    <name type="scientific">Aliisedimentitalea scapharcae</name>
    <dbReference type="NCBI Taxonomy" id="1524259"/>
    <lineage>
        <taxon>Bacteria</taxon>
        <taxon>Pseudomonadati</taxon>
        <taxon>Pseudomonadota</taxon>
        <taxon>Alphaproteobacteria</taxon>
        <taxon>Rhodobacterales</taxon>
        <taxon>Roseobacteraceae</taxon>
        <taxon>Aliisedimentitalea</taxon>
    </lineage>
</organism>
<evidence type="ECO:0000313" key="7">
    <source>
        <dbReference type="Proteomes" id="UP001623232"/>
    </source>
</evidence>
<dbReference type="EC" id="2.10.1.1" evidence="4"/>
<accession>A0ABZ2XZU2</accession>
<dbReference type="RefSeq" id="WP_199259384.1">
    <property type="nucleotide sequence ID" value="NZ_CP123588.1"/>
</dbReference>
<dbReference type="Gene3D" id="3.40.980.10">
    <property type="entry name" value="MoaB/Mog-like domain"/>
    <property type="match status" value="1"/>
</dbReference>
<evidence type="ECO:0000256" key="3">
    <source>
        <dbReference type="ARBA" id="ARBA00047317"/>
    </source>
</evidence>
<keyword evidence="4" id="KW-0500">Molybdenum</keyword>
<dbReference type="SUPFAM" id="SSF53218">
    <property type="entry name" value="Molybdenum cofactor biosynthesis proteins"/>
    <property type="match status" value="1"/>
</dbReference>
<comment type="catalytic activity">
    <reaction evidence="3">
        <text>adenylyl-molybdopterin + molybdate = Mo-molybdopterin + AMP + H(+)</text>
        <dbReference type="Rhea" id="RHEA:35047"/>
        <dbReference type="ChEBI" id="CHEBI:15378"/>
        <dbReference type="ChEBI" id="CHEBI:36264"/>
        <dbReference type="ChEBI" id="CHEBI:62727"/>
        <dbReference type="ChEBI" id="CHEBI:71302"/>
        <dbReference type="ChEBI" id="CHEBI:456215"/>
        <dbReference type="EC" id="2.10.1.1"/>
    </reaction>
</comment>
<dbReference type="Gene3D" id="3.90.105.10">
    <property type="entry name" value="Molybdopterin biosynthesis moea protein, domain 2"/>
    <property type="match status" value="1"/>
</dbReference>
<keyword evidence="7" id="KW-1185">Reference proteome</keyword>
<dbReference type="PANTHER" id="PTHR10192:SF5">
    <property type="entry name" value="GEPHYRIN"/>
    <property type="match status" value="1"/>
</dbReference>
<evidence type="ECO:0000256" key="2">
    <source>
        <dbReference type="ARBA" id="ARBA00010763"/>
    </source>
</evidence>
<dbReference type="Pfam" id="PF00994">
    <property type="entry name" value="MoCF_biosynth"/>
    <property type="match status" value="1"/>
</dbReference>
<geneLocation type="plasmid" evidence="6 7">
    <name>unnamed5</name>
</geneLocation>
<dbReference type="NCBIfam" id="NF045515">
    <property type="entry name" value="Glp_gephyrin"/>
    <property type="match status" value="1"/>
</dbReference>
<dbReference type="Gene3D" id="2.40.340.10">
    <property type="entry name" value="MoeA, C-terminal, domain IV"/>
    <property type="match status" value="1"/>
</dbReference>
<evidence type="ECO:0000313" key="6">
    <source>
        <dbReference type="EMBL" id="WZK91621.1"/>
    </source>
</evidence>
<dbReference type="InterPro" id="IPR036688">
    <property type="entry name" value="MoeA_C_domain_IV_sf"/>
</dbReference>
<reference evidence="6 7" key="1">
    <citation type="submission" date="2023-04" db="EMBL/GenBank/DDBJ databases">
        <title>Complete genome sequence of Alisedimentitalea scapharcae.</title>
        <authorList>
            <person name="Rong J.-C."/>
            <person name="Yi M.-L."/>
            <person name="Zhao Q."/>
        </authorList>
    </citation>
    <scope>NUCLEOTIDE SEQUENCE [LARGE SCALE GENOMIC DNA]</scope>
    <source>
        <strain evidence="6 7">KCTC 42119</strain>
        <plasmid evidence="6 7">unnamed5</plasmid>
    </source>
</reference>
<evidence type="ECO:0000256" key="4">
    <source>
        <dbReference type="RuleBase" id="RU365090"/>
    </source>
</evidence>
<keyword evidence="6" id="KW-0614">Plasmid</keyword>
<feature type="domain" description="MoaB/Mog" evidence="5">
    <location>
        <begin position="199"/>
        <end position="337"/>
    </location>
</feature>
<gene>
    <name evidence="6" type="ORF">QEZ52_23180</name>
</gene>
<dbReference type="InterPro" id="IPR036135">
    <property type="entry name" value="MoeA_linker/N_sf"/>
</dbReference>
<name>A0ABZ2XZU2_9RHOB</name>
<proteinExistence type="inferred from homology"/>
<protein>
    <recommendedName>
        <fullName evidence="4">Molybdopterin molybdenumtransferase</fullName>
        <ecNumber evidence="4">2.10.1.1</ecNumber>
    </recommendedName>
</protein>
<dbReference type="EMBL" id="CP123588">
    <property type="protein sequence ID" value="WZK91621.1"/>
    <property type="molecule type" value="Genomic_DNA"/>
</dbReference>
<keyword evidence="4" id="KW-0460">Magnesium</keyword>
<comment type="similarity">
    <text evidence="2 4">Belongs to the MoeA family.</text>
</comment>
<dbReference type="CDD" id="cd00887">
    <property type="entry name" value="MoeA"/>
    <property type="match status" value="1"/>
</dbReference>
<comment type="cofactor">
    <cofactor evidence="4">
        <name>Mg(2+)</name>
        <dbReference type="ChEBI" id="CHEBI:18420"/>
    </cofactor>
</comment>
<dbReference type="Gene3D" id="2.170.190.11">
    <property type="entry name" value="Molybdopterin biosynthesis moea protein, domain 3"/>
    <property type="match status" value="1"/>
</dbReference>
<dbReference type="InterPro" id="IPR038987">
    <property type="entry name" value="MoeA-like"/>
</dbReference>
<dbReference type="Proteomes" id="UP001623232">
    <property type="component" value="Plasmid unnamed5"/>
</dbReference>
<dbReference type="SUPFAM" id="SSF63882">
    <property type="entry name" value="MoeA N-terminal region -like"/>
    <property type="match status" value="1"/>
</dbReference>
<comment type="pathway">
    <text evidence="4">Cofactor biosynthesis; molybdopterin biosynthesis.</text>
</comment>
<dbReference type="Pfam" id="PF03453">
    <property type="entry name" value="MoeA_N"/>
    <property type="match status" value="1"/>
</dbReference>
<sequence>MTALTRIVEQGCGCGAADELGGLVSIDEAIARIVRNAVEVAETEILSLASARGRVLGEPVCAISAAPPFDNAAMDGYAINSACLTGNGPWILPVTNRIAAGQKNVGSVRLGNAAQIFTGAPMPEGADAVVMQENVQRTEGAIVVLQKVRSSSHVRRTGEDMVAGDVVVSAGRRLTARDIAACAAAGSAAVRVRRRVRVALLVTGDEVSTTGDSRKTSGIWDVNTPMLRAAIETTGIELVRVETGEDNRAGLRRQLGELAKSVDLIVTTGGISVGEEDHVKPALTDLGLLMAFTGVVMKPGKPVSYGKLGAVHWLGLPGNPLSAFIAWQMFGTVLSRCLSGGTAPHSRRRHVVLSRPLRHKFGRCELRLAELSGFDGMGREGVHFDDATHSGRVARLPIADGVILIPSEVENLPEGALVEFQPFCD</sequence>
<dbReference type="SMART" id="SM00852">
    <property type="entry name" value="MoCF_biosynth"/>
    <property type="match status" value="1"/>
</dbReference>
<dbReference type="InterPro" id="IPR001453">
    <property type="entry name" value="MoaB/Mog_dom"/>
</dbReference>
<evidence type="ECO:0000256" key="1">
    <source>
        <dbReference type="ARBA" id="ARBA00002901"/>
    </source>
</evidence>
<comment type="function">
    <text evidence="1 4">Catalyzes the insertion of molybdate into adenylated molybdopterin with the concomitant release of AMP.</text>
</comment>
<dbReference type="SUPFAM" id="SSF63867">
    <property type="entry name" value="MoeA C-terminal domain-like"/>
    <property type="match status" value="1"/>
</dbReference>
<keyword evidence="4" id="KW-0808">Transferase</keyword>
<keyword evidence="4" id="KW-0479">Metal-binding</keyword>
<dbReference type="InterPro" id="IPR005110">
    <property type="entry name" value="MoeA_linker/N"/>
</dbReference>
<evidence type="ECO:0000259" key="5">
    <source>
        <dbReference type="SMART" id="SM00852"/>
    </source>
</evidence>
<keyword evidence="4" id="KW-0501">Molybdenum cofactor biosynthesis</keyword>
<dbReference type="PANTHER" id="PTHR10192">
    <property type="entry name" value="MOLYBDOPTERIN BIOSYNTHESIS PROTEIN"/>
    <property type="match status" value="1"/>
</dbReference>